<keyword evidence="10" id="KW-1185">Reference proteome</keyword>
<evidence type="ECO:0000256" key="2">
    <source>
        <dbReference type="ARBA" id="ARBA00022833"/>
    </source>
</evidence>
<reference evidence="10" key="1">
    <citation type="submission" date="2016-11" db="EMBL/GenBank/DDBJ databases">
        <authorList>
            <person name="Varghese N."/>
            <person name="Submissions S."/>
        </authorList>
    </citation>
    <scope>NUCLEOTIDE SEQUENCE [LARGE SCALE GENOMIC DNA]</scope>
    <source>
        <strain evidence="10">DSM 1811</strain>
    </source>
</reference>
<evidence type="ECO:0000256" key="1">
    <source>
        <dbReference type="ARBA" id="ARBA00022723"/>
    </source>
</evidence>
<dbReference type="InterPro" id="IPR014628">
    <property type="entry name" value="Man6P_isomerase_Firm_short"/>
</dbReference>
<evidence type="ECO:0000313" key="9">
    <source>
        <dbReference type="EMBL" id="SHM60104.1"/>
    </source>
</evidence>
<sequence>MKPNLYPLQFEPILKDRIWGGEKLKTILNKPIVSKITGESWELSTVEGDVSVVANGVLKGKSLMDLIDEKPNEILGTAVYKRFGKQFPLLFKYLDAREDLSIQVHPNDKLAKERHNSFGKTEMWYVTQADTDARIIVGFKENSSKEEYLKHLNDKTLVSILDTVKAKAGDVFFLETGTVHAIGAGLVVAEIQQTSDITYRLYDFDRKDAQGNTRELHVDLALDAINYNKVDTQKKYDTKVNTSNTVVDCPYFTTNFIPLENKLEVSKTGESFTVYMCIEGSFEIEYDGFKQTYIKGDTILIPAEINAFILNGKASILEIYIS</sequence>
<evidence type="ECO:0000256" key="4">
    <source>
        <dbReference type="ARBA" id="ARBA00030762"/>
    </source>
</evidence>
<protein>
    <recommendedName>
        <fullName evidence="3">Phosphohexomutase</fullName>
    </recommendedName>
    <alternativeName>
        <fullName evidence="4">Phosphomannose isomerase</fullName>
    </alternativeName>
</protein>
<dbReference type="GO" id="GO:0005975">
    <property type="term" value="P:carbohydrate metabolic process"/>
    <property type="evidence" value="ECO:0007669"/>
    <property type="project" value="InterPro"/>
</dbReference>
<dbReference type="PIRSF" id="PIRSF036894">
    <property type="entry name" value="PMI_Firm_short"/>
    <property type="match status" value="1"/>
</dbReference>
<dbReference type="InterPro" id="IPR014710">
    <property type="entry name" value="RmlC-like_jellyroll"/>
</dbReference>
<dbReference type="Gene3D" id="2.60.120.10">
    <property type="entry name" value="Jelly Rolls"/>
    <property type="match status" value="2"/>
</dbReference>
<dbReference type="RefSeq" id="WP_072974661.1">
    <property type="nucleotide sequence ID" value="NZ_FRBY01000005.1"/>
</dbReference>
<feature type="binding site" evidence="5">
    <location>
        <position position="180"/>
    </location>
    <ligand>
        <name>Zn(2+)</name>
        <dbReference type="ChEBI" id="CHEBI:29105"/>
    </ligand>
</feature>
<dbReference type="OrthoDB" id="9808275at2"/>
<dbReference type="AlphaFoldDB" id="A0A1M7K4G9"/>
<feature type="binding site" evidence="5">
    <location>
        <position position="122"/>
    </location>
    <ligand>
        <name>Zn(2+)</name>
        <dbReference type="ChEBI" id="CHEBI:29105"/>
    </ligand>
</feature>
<feature type="active site" evidence="6">
    <location>
        <position position="200"/>
    </location>
</feature>
<dbReference type="Pfam" id="PF21621">
    <property type="entry name" value="MPI_cupin_dom"/>
    <property type="match status" value="1"/>
</dbReference>
<dbReference type="Pfam" id="PF20511">
    <property type="entry name" value="PMI_typeI_cat"/>
    <property type="match status" value="1"/>
</dbReference>
<keyword evidence="9" id="KW-0413">Isomerase</keyword>
<keyword evidence="1 5" id="KW-0479">Metal-binding</keyword>
<dbReference type="InterPro" id="IPR051804">
    <property type="entry name" value="Carb_Metab_Reg_Kinase/Isom"/>
</dbReference>
<dbReference type="Proteomes" id="UP000184121">
    <property type="component" value="Unassembled WGS sequence"/>
</dbReference>
<comment type="cofactor">
    <cofactor evidence="5">
        <name>Zn(2+)</name>
        <dbReference type="ChEBI" id="CHEBI:29105"/>
    </cofactor>
    <text evidence="5">Binds 1 zinc ion per subunit.</text>
</comment>
<dbReference type="PANTHER" id="PTHR42742:SF3">
    <property type="entry name" value="FRUCTOKINASE"/>
    <property type="match status" value="1"/>
</dbReference>
<dbReference type="CDD" id="cd07010">
    <property type="entry name" value="cupin_PMI_type_I_N_bac"/>
    <property type="match status" value="1"/>
</dbReference>
<dbReference type="InterPro" id="IPR046457">
    <property type="entry name" value="PMI_typeI_cat"/>
</dbReference>
<feature type="domain" description="Mannose-6-phosphate isomerase cupin" evidence="8">
    <location>
        <begin position="244"/>
        <end position="320"/>
    </location>
</feature>
<evidence type="ECO:0000259" key="8">
    <source>
        <dbReference type="Pfam" id="PF21621"/>
    </source>
</evidence>
<evidence type="ECO:0000256" key="3">
    <source>
        <dbReference type="ARBA" id="ARBA00029741"/>
    </source>
</evidence>
<accession>A0A1M7K4G9</accession>
<dbReference type="GO" id="GO:0008270">
    <property type="term" value="F:zinc ion binding"/>
    <property type="evidence" value="ECO:0007669"/>
    <property type="project" value="InterPro"/>
</dbReference>
<dbReference type="PANTHER" id="PTHR42742">
    <property type="entry name" value="TRANSCRIPTIONAL REPRESSOR MPRA"/>
    <property type="match status" value="1"/>
</dbReference>
<dbReference type="STRING" id="29534.SAMN05444366_3638"/>
<dbReference type="EMBL" id="FRBY01000005">
    <property type="protein sequence ID" value="SHM60104.1"/>
    <property type="molecule type" value="Genomic_DNA"/>
</dbReference>
<keyword evidence="2 5" id="KW-0862">Zinc</keyword>
<dbReference type="SUPFAM" id="SSF51182">
    <property type="entry name" value="RmlC-like cupins"/>
    <property type="match status" value="1"/>
</dbReference>
<dbReference type="InterPro" id="IPR049071">
    <property type="entry name" value="MPI_cupin_dom"/>
</dbReference>
<evidence type="ECO:0000313" key="10">
    <source>
        <dbReference type="Proteomes" id="UP000184121"/>
    </source>
</evidence>
<dbReference type="InterPro" id="IPR011051">
    <property type="entry name" value="RmlC_Cupin_sf"/>
</dbReference>
<proteinExistence type="predicted"/>
<name>A0A1M7K4G9_9FLAO</name>
<gene>
    <name evidence="9" type="ORF">SAMN05444366_3638</name>
</gene>
<evidence type="ECO:0000256" key="6">
    <source>
        <dbReference type="PIRSR" id="PIRSR036894-2"/>
    </source>
</evidence>
<evidence type="ECO:0000256" key="5">
    <source>
        <dbReference type="PIRSR" id="PIRSR036894-1"/>
    </source>
</evidence>
<feature type="binding site" evidence="5">
    <location>
        <position position="105"/>
    </location>
    <ligand>
        <name>Zn(2+)</name>
        <dbReference type="ChEBI" id="CHEBI:29105"/>
    </ligand>
</feature>
<dbReference type="GO" id="GO:0004476">
    <property type="term" value="F:mannose-6-phosphate isomerase activity"/>
    <property type="evidence" value="ECO:0007669"/>
    <property type="project" value="InterPro"/>
</dbReference>
<organism evidence="9 10">
    <name type="scientific">Flavobacterium saccharophilum</name>
    <dbReference type="NCBI Taxonomy" id="29534"/>
    <lineage>
        <taxon>Bacteria</taxon>
        <taxon>Pseudomonadati</taxon>
        <taxon>Bacteroidota</taxon>
        <taxon>Flavobacteriia</taxon>
        <taxon>Flavobacteriales</taxon>
        <taxon>Flavobacteriaceae</taxon>
        <taxon>Flavobacterium</taxon>
    </lineage>
</organism>
<feature type="domain" description="Phosphomannose isomerase type I catalytic" evidence="7">
    <location>
        <begin position="10"/>
        <end position="116"/>
    </location>
</feature>
<evidence type="ECO:0000259" key="7">
    <source>
        <dbReference type="Pfam" id="PF20511"/>
    </source>
</evidence>